<keyword evidence="7" id="KW-0274">FAD</keyword>
<evidence type="ECO:0000256" key="6">
    <source>
        <dbReference type="ARBA" id="ARBA00022723"/>
    </source>
</evidence>
<protein>
    <recommendedName>
        <fullName evidence="3">FAD:protein FMN transferase</fullName>
        <ecNumber evidence="2">2.7.1.180</ecNumber>
    </recommendedName>
    <alternativeName>
        <fullName evidence="9">Flavin transferase</fullName>
    </alternativeName>
</protein>
<dbReference type="Pfam" id="PF02424">
    <property type="entry name" value="ApbE"/>
    <property type="match status" value="1"/>
</dbReference>
<dbReference type="GO" id="GO:0016740">
    <property type="term" value="F:transferase activity"/>
    <property type="evidence" value="ECO:0007669"/>
    <property type="project" value="UniProtKB-KW"/>
</dbReference>
<comment type="catalytic activity">
    <reaction evidence="10">
        <text>L-threonyl-[protein] + FAD = FMN-L-threonyl-[protein] + AMP + H(+)</text>
        <dbReference type="Rhea" id="RHEA:36847"/>
        <dbReference type="Rhea" id="RHEA-COMP:11060"/>
        <dbReference type="Rhea" id="RHEA-COMP:11061"/>
        <dbReference type="ChEBI" id="CHEBI:15378"/>
        <dbReference type="ChEBI" id="CHEBI:30013"/>
        <dbReference type="ChEBI" id="CHEBI:57692"/>
        <dbReference type="ChEBI" id="CHEBI:74257"/>
        <dbReference type="ChEBI" id="CHEBI:456215"/>
        <dbReference type="EC" id="2.7.1.180"/>
    </reaction>
</comment>
<dbReference type="EMBL" id="BMJT01000002">
    <property type="protein sequence ID" value="GGG16605.1"/>
    <property type="molecule type" value="Genomic_DNA"/>
</dbReference>
<proteinExistence type="predicted"/>
<dbReference type="SUPFAM" id="SSF143631">
    <property type="entry name" value="ApbE-like"/>
    <property type="match status" value="1"/>
</dbReference>
<dbReference type="Proteomes" id="UP000616608">
    <property type="component" value="Unassembled WGS sequence"/>
</dbReference>
<name>A0A917LEN8_9BACI</name>
<dbReference type="AlphaFoldDB" id="A0A917LEN8"/>
<evidence type="ECO:0000256" key="5">
    <source>
        <dbReference type="ARBA" id="ARBA00022679"/>
    </source>
</evidence>
<dbReference type="InterPro" id="IPR003374">
    <property type="entry name" value="ApbE-like_sf"/>
</dbReference>
<evidence type="ECO:0000313" key="11">
    <source>
        <dbReference type="EMBL" id="GGG16605.1"/>
    </source>
</evidence>
<evidence type="ECO:0000256" key="8">
    <source>
        <dbReference type="ARBA" id="ARBA00022842"/>
    </source>
</evidence>
<dbReference type="GO" id="GO:0046872">
    <property type="term" value="F:metal ion binding"/>
    <property type="evidence" value="ECO:0007669"/>
    <property type="project" value="UniProtKB-KW"/>
</dbReference>
<evidence type="ECO:0000313" key="12">
    <source>
        <dbReference type="Proteomes" id="UP000616608"/>
    </source>
</evidence>
<comment type="cofactor">
    <cofactor evidence="1">
        <name>Mg(2+)</name>
        <dbReference type="ChEBI" id="CHEBI:18420"/>
    </cofactor>
</comment>
<evidence type="ECO:0000256" key="3">
    <source>
        <dbReference type="ARBA" id="ARBA00016337"/>
    </source>
</evidence>
<evidence type="ECO:0000256" key="9">
    <source>
        <dbReference type="ARBA" id="ARBA00031306"/>
    </source>
</evidence>
<gene>
    <name evidence="11" type="ORF">GCM10007425_08690</name>
</gene>
<keyword evidence="5" id="KW-0808">Transferase</keyword>
<comment type="caution">
    <text evidence="11">The sequence shown here is derived from an EMBL/GenBank/DDBJ whole genome shotgun (WGS) entry which is preliminary data.</text>
</comment>
<evidence type="ECO:0000256" key="4">
    <source>
        <dbReference type="ARBA" id="ARBA00022630"/>
    </source>
</evidence>
<keyword evidence="4" id="KW-0285">Flavoprotein</keyword>
<dbReference type="PANTHER" id="PTHR30040:SF2">
    <property type="entry name" value="FAD:PROTEIN FMN TRANSFERASE"/>
    <property type="match status" value="1"/>
</dbReference>
<evidence type="ECO:0000256" key="10">
    <source>
        <dbReference type="ARBA" id="ARBA00048540"/>
    </source>
</evidence>
<evidence type="ECO:0000256" key="2">
    <source>
        <dbReference type="ARBA" id="ARBA00011955"/>
    </source>
</evidence>
<dbReference type="Gene3D" id="3.10.520.10">
    <property type="entry name" value="ApbE-like domains"/>
    <property type="match status" value="1"/>
</dbReference>
<dbReference type="InterPro" id="IPR024932">
    <property type="entry name" value="ApbE"/>
</dbReference>
<organism evidence="11 12">
    <name type="scientific">Lysinibacillus alkalisoli</name>
    <dbReference type="NCBI Taxonomy" id="1911548"/>
    <lineage>
        <taxon>Bacteria</taxon>
        <taxon>Bacillati</taxon>
        <taxon>Bacillota</taxon>
        <taxon>Bacilli</taxon>
        <taxon>Bacillales</taxon>
        <taxon>Bacillaceae</taxon>
        <taxon>Lysinibacillus</taxon>
    </lineage>
</organism>
<reference evidence="11" key="1">
    <citation type="journal article" date="2014" name="Int. J. Syst. Evol. Microbiol.">
        <title>Complete genome sequence of Corynebacterium casei LMG S-19264T (=DSM 44701T), isolated from a smear-ripened cheese.</title>
        <authorList>
            <consortium name="US DOE Joint Genome Institute (JGI-PGF)"/>
            <person name="Walter F."/>
            <person name="Albersmeier A."/>
            <person name="Kalinowski J."/>
            <person name="Ruckert C."/>
        </authorList>
    </citation>
    <scope>NUCLEOTIDE SEQUENCE</scope>
    <source>
        <strain evidence="11">CGMCC 1.15760</strain>
    </source>
</reference>
<keyword evidence="6" id="KW-0479">Metal-binding</keyword>
<reference evidence="11" key="2">
    <citation type="submission" date="2020-09" db="EMBL/GenBank/DDBJ databases">
        <authorList>
            <person name="Sun Q."/>
            <person name="Zhou Y."/>
        </authorList>
    </citation>
    <scope>NUCLEOTIDE SEQUENCE</scope>
    <source>
        <strain evidence="11">CGMCC 1.15760</strain>
    </source>
</reference>
<dbReference type="PANTHER" id="PTHR30040">
    <property type="entry name" value="THIAMINE BIOSYNTHESIS LIPOPROTEIN APBE"/>
    <property type="match status" value="1"/>
</dbReference>
<accession>A0A917LEN8</accession>
<keyword evidence="8" id="KW-0460">Magnesium</keyword>
<evidence type="ECO:0000256" key="7">
    <source>
        <dbReference type="ARBA" id="ARBA00022827"/>
    </source>
</evidence>
<dbReference type="EC" id="2.7.1.180" evidence="2"/>
<evidence type="ECO:0000256" key="1">
    <source>
        <dbReference type="ARBA" id="ARBA00001946"/>
    </source>
</evidence>
<keyword evidence="12" id="KW-1185">Reference proteome</keyword>
<sequence length="283" mass="32012">MHTLFFIQLPLHAMKQYKDMLLQQLQFVDQEWSRFHESNELACINQQMIGQTRTISPLLYACLQQAHTYYVQTAGAFSPYLKQAMCTHGYNQTFPFTKATVTQQTLPIQQTPFIFLPSYRLQRVGIGEIDLGGFAKGFIIERLAMYLQQNGVTEGMIDGGGDIRVWSSGQKTWKLAVANPYDQHKPPLTTITLQNGAVATSNRIYRSWHQGDVVKHHLLDGRTGEVCQSDIIQATVVTARLTDAEVATKLCFLQQPLPFTTKVATYIVKAKQQAQWQLKGAQL</sequence>